<dbReference type="CDD" id="cd00130">
    <property type="entry name" value="PAS"/>
    <property type="match status" value="1"/>
</dbReference>
<dbReference type="InterPro" id="IPR058031">
    <property type="entry name" value="AAA_lid_NorR"/>
</dbReference>
<dbReference type="SMART" id="SM00382">
    <property type="entry name" value="AAA"/>
    <property type="match status" value="1"/>
</dbReference>
<dbReference type="InterPro" id="IPR002078">
    <property type="entry name" value="Sigma_54_int"/>
</dbReference>
<dbReference type="Pfam" id="PF00158">
    <property type="entry name" value="Sigma54_activat"/>
    <property type="match status" value="1"/>
</dbReference>
<dbReference type="SUPFAM" id="SSF55785">
    <property type="entry name" value="PYP-like sensor domain (PAS domain)"/>
    <property type="match status" value="1"/>
</dbReference>
<keyword evidence="2" id="KW-0058">Aromatic hydrocarbons catabolism</keyword>
<dbReference type="PROSITE" id="PS50112">
    <property type="entry name" value="PAS"/>
    <property type="match status" value="1"/>
</dbReference>
<dbReference type="InterPro" id="IPR027417">
    <property type="entry name" value="P-loop_NTPase"/>
</dbReference>
<dbReference type="Gene3D" id="1.10.10.60">
    <property type="entry name" value="Homeodomain-like"/>
    <property type="match status" value="1"/>
</dbReference>
<keyword evidence="8" id="KW-0175">Coiled coil</keyword>
<dbReference type="InterPro" id="IPR003593">
    <property type="entry name" value="AAA+_ATPase"/>
</dbReference>
<dbReference type="PROSITE" id="PS00676">
    <property type="entry name" value="SIGMA54_INTERACT_2"/>
    <property type="match status" value="1"/>
</dbReference>
<keyword evidence="5" id="KW-0238">DNA-binding</keyword>
<evidence type="ECO:0000313" key="12">
    <source>
        <dbReference type="Proteomes" id="UP001596500"/>
    </source>
</evidence>
<dbReference type="PROSITE" id="PS00675">
    <property type="entry name" value="SIGMA54_INTERACT_1"/>
    <property type="match status" value="1"/>
</dbReference>
<evidence type="ECO:0000256" key="5">
    <source>
        <dbReference type="ARBA" id="ARBA00023125"/>
    </source>
</evidence>
<feature type="coiled-coil region" evidence="8">
    <location>
        <begin position="116"/>
        <end position="143"/>
    </location>
</feature>
<dbReference type="Gene3D" id="3.30.450.20">
    <property type="entry name" value="PAS domain"/>
    <property type="match status" value="1"/>
</dbReference>
<evidence type="ECO:0000256" key="2">
    <source>
        <dbReference type="ARBA" id="ARBA00022797"/>
    </source>
</evidence>
<evidence type="ECO:0000259" key="10">
    <source>
        <dbReference type="PROSITE" id="PS50112"/>
    </source>
</evidence>
<dbReference type="InterPro" id="IPR030828">
    <property type="entry name" value="HTH_TyrR"/>
</dbReference>
<feature type="domain" description="Sigma-54 factor interaction" evidence="9">
    <location>
        <begin position="150"/>
        <end position="379"/>
    </location>
</feature>
<dbReference type="InterPro" id="IPR025662">
    <property type="entry name" value="Sigma_54_int_dom_ATP-bd_1"/>
</dbReference>
<dbReference type="InterPro" id="IPR000014">
    <property type="entry name" value="PAS"/>
</dbReference>
<dbReference type="PROSITE" id="PS00688">
    <property type="entry name" value="SIGMA54_INTERACT_3"/>
    <property type="match status" value="1"/>
</dbReference>
<evidence type="ECO:0000256" key="7">
    <source>
        <dbReference type="ARBA" id="ARBA00029500"/>
    </source>
</evidence>
<dbReference type="CDD" id="cd00009">
    <property type="entry name" value="AAA"/>
    <property type="match status" value="1"/>
</dbReference>
<evidence type="ECO:0000256" key="1">
    <source>
        <dbReference type="ARBA" id="ARBA00022741"/>
    </source>
</evidence>
<organism evidence="11 12">
    <name type="scientific">Laceyella putida</name>
    <dbReference type="NCBI Taxonomy" id="110101"/>
    <lineage>
        <taxon>Bacteria</taxon>
        <taxon>Bacillati</taxon>
        <taxon>Bacillota</taxon>
        <taxon>Bacilli</taxon>
        <taxon>Bacillales</taxon>
        <taxon>Thermoactinomycetaceae</taxon>
        <taxon>Laceyella</taxon>
    </lineage>
</organism>
<dbReference type="Gene3D" id="3.40.50.300">
    <property type="entry name" value="P-loop containing nucleotide triphosphate hydrolases"/>
    <property type="match status" value="1"/>
</dbReference>
<keyword evidence="12" id="KW-1185">Reference proteome</keyword>
<keyword evidence="6" id="KW-0804">Transcription</keyword>
<dbReference type="Proteomes" id="UP001596500">
    <property type="component" value="Unassembled WGS sequence"/>
</dbReference>
<evidence type="ECO:0000256" key="4">
    <source>
        <dbReference type="ARBA" id="ARBA00023015"/>
    </source>
</evidence>
<proteinExistence type="predicted"/>
<reference evidence="12" key="1">
    <citation type="journal article" date="2019" name="Int. J. Syst. Evol. Microbiol.">
        <title>The Global Catalogue of Microorganisms (GCM) 10K type strain sequencing project: providing services to taxonomists for standard genome sequencing and annotation.</title>
        <authorList>
            <consortium name="The Broad Institute Genomics Platform"/>
            <consortium name="The Broad Institute Genome Sequencing Center for Infectious Disease"/>
            <person name="Wu L."/>
            <person name="Ma J."/>
        </authorList>
    </citation>
    <scope>NUCLEOTIDE SEQUENCE [LARGE SCALE GENOMIC DNA]</scope>
    <source>
        <strain evidence="12">CGMCC 1.12942</strain>
    </source>
</reference>
<evidence type="ECO:0000256" key="6">
    <source>
        <dbReference type="ARBA" id="ARBA00023163"/>
    </source>
</evidence>
<dbReference type="PANTHER" id="PTHR32071">
    <property type="entry name" value="TRANSCRIPTIONAL REGULATORY PROTEIN"/>
    <property type="match status" value="1"/>
</dbReference>
<dbReference type="RefSeq" id="WP_379864616.1">
    <property type="nucleotide sequence ID" value="NZ_JBHTBW010000021.1"/>
</dbReference>
<dbReference type="Pfam" id="PF18024">
    <property type="entry name" value="HTH_50"/>
    <property type="match status" value="1"/>
</dbReference>
<accession>A0ABW2RJX1</accession>
<keyword evidence="1" id="KW-0547">Nucleotide-binding</keyword>
<dbReference type="InterPro" id="IPR025943">
    <property type="entry name" value="Sigma_54_int_dom_ATP-bd_2"/>
</dbReference>
<gene>
    <name evidence="11" type="ORF">ACFQNG_09150</name>
</gene>
<evidence type="ECO:0000256" key="3">
    <source>
        <dbReference type="ARBA" id="ARBA00022840"/>
    </source>
</evidence>
<evidence type="ECO:0000256" key="8">
    <source>
        <dbReference type="SAM" id="Coils"/>
    </source>
</evidence>
<protein>
    <recommendedName>
        <fullName evidence="7">HTH-type transcriptional regulatory protein TyrR</fullName>
    </recommendedName>
</protein>
<dbReference type="InterPro" id="IPR025944">
    <property type="entry name" value="Sigma_54_int_dom_CS"/>
</dbReference>
<name>A0ABW2RJX1_9BACL</name>
<feature type="domain" description="PAS" evidence="10">
    <location>
        <begin position="6"/>
        <end position="56"/>
    </location>
</feature>
<dbReference type="Pfam" id="PF25601">
    <property type="entry name" value="AAA_lid_14"/>
    <property type="match status" value="1"/>
</dbReference>
<dbReference type="InterPro" id="IPR035965">
    <property type="entry name" value="PAS-like_dom_sf"/>
</dbReference>
<dbReference type="Gene3D" id="1.10.8.60">
    <property type="match status" value="1"/>
</dbReference>
<keyword evidence="4" id="KW-0805">Transcription regulation</keyword>
<dbReference type="InterPro" id="IPR009057">
    <property type="entry name" value="Homeodomain-like_sf"/>
</dbReference>
<dbReference type="SUPFAM" id="SSF52540">
    <property type="entry name" value="P-loop containing nucleoside triphosphate hydrolases"/>
    <property type="match status" value="1"/>
</dbReference>
<keyword evidence="3" id="KW-0067">ATP-binding</keyword>
<dbReference type="Pfam" id="PF13426">
    <property type="entry name" value="PAS_9"/>
    <property type="match status" value="1"/>
</dbReference>
<dbReference type="NCBIfam" id="TIGR00229">
    <property type="entry name" value="sensory_box"/>
    <property type="match status" value="1"/>
</dbReference>
<comment type="caution">
    <text evidence="11">The sequence shown here is derived from an EMBL/GenBank/DDBJ whole genome shotgun (WGS) entry which is preliminary data.</text>
</comment>
<dbReference type="PANTHER" id="PTHR32071:SF57">
    <property type="entry name" value="C4-DICARBOXYLATE TRANSPORT TRANSCRIPTIONAL REGULATORY PROTEIN DCTD"/>
    <property type="match status" value="1"/>
</dbReference>
<dbReference type="EMBL" id="JBHTBW010000021">
    <property type="protein sequence ID" value="MFC7441325.1"/>
    <property type="molecule type" value="Genomic_DNA"/>
</dbReference>
<evidence type="ECO:0000259" key="9">
    <source>
        <dbReference type="PROSITE" id="PS50045"/>
    </source>
</evidence>
<sequence length="457" mass="51721">MADTKSWNEAEAILHSLQDDIMVTNPEGIILRVSKATGEIYGVNSDELLGKSVYDLEKQGIFTPLVTPIVVKEKKKTTFVQMTRQGKRLLVTGIPVFNEKQELVRVVSYSHDVTDLMNLHDYMQAMKEDMARVKQELDLLRHQHMFEEGIIAKSAVMKKVLSTALKVAEVDVHVVLLGESGVGKSHLAKFMHHKSPRKDGPFIEVNCGAIPESLFEAEFFGYEAGAFTGANRQGKLGLVELAQGGTLFLDEVAELSPLNQVKLLKFIQEKQFYRIGGTKLRQVDCRIIAATNQELKQLVEQKQFREDLYFRLNVVTIHLPPLRERREDLLPLIEHLLERFNKKYRRESKLDGAVLQSLIHHDWPGNVRELINLLEQMVVMSPSLLITVDSLPPSLQQRLNAESSLDFSTSLPEMLANAEKNILQQAQERFKTTVQMAKALGISQPSVTRKLKKYGLS</sequence>
<dbReference type="PROSITE" id="PS50045">
    <property type="entry name" value="SIGMA54_INTERACT_4"/>
    <property type="match status" value="1"/>
</dbReference>
<dbReference type="SUPFAM" id="SSF46689">
    <property type="entry name" value="Homeodomain-like"/>
    <property type="match status" value="1"/>
</dbReference>
<evidence type="ECO:0000313" key="11">
    <source>
        <dbReference type="EMBL" id="MFC7441325.1"/>
    </source>
</evidence>